<dbReference type="SUPFAM" id="SSF46689">
    <property type="entry name" value="Homeodomain-like"/>
    <property type="match status" value="1"/>
</dbReference>
<sequence>MRPISKQKQAEVIALLERGLSTRAISQQAGVGLATVSKVRQGLAHPERVPPPKYGRPKAVSDRQTRRIVRMIESGDYHTATEIQRSGVFEGERVPSGSTIRRLLREAGLTHKRAAADSAHGASSRRGGHALSPTPTAPARRRSTRTLASRGRKKPSK</sequence>
<evidence type="ECO:0000256" key="1">
    <source>
        <dbReference type="SAM" id="MobiDB-lite"/>
    </source>
</evidence>
<dbReference type="AlphaFoldDB" id="A0A067MH39"/>
<dbReference type="Proteomes" id="UP000027195">
    <property type="component" value="Unassembled WGS sequence"/>
</dbReference>
<evidence type="ECO:0000313" key="3">
    <source>
        <dbReference type="Proteomes" id="UP000027195"/>
    </source>
</evidence>
<dbReference type="EMBL" id="KL198060">
    <property type="protein sequence ID" value="KDQ11227.1"/>
    <property type="molecule type" value="Genomic_DNA"/>
</dbReference>
<accession>A0A067MH39</accession>
<dbReference type="InParanoid" id="A0A067MH39"/>
<feature type="region of interest" description="Disordered" evidence="1">
    <location>
        <begin position="110"/>
        <end position="157"/>
    </location>
</feature>
<dbReference type="OrthoDB" id="2753252at2759"/>
<feature type="compositionally biased region" description="Basic residues" evidence="1">
    <location>
        <begin position="139"/>
        <end position="157"/>
    </location>
</feature>
<evidence type="ECO:0008006" key="4">
    <source>
        <dbReference type="Google" id="ProtNLM"/>
    </source>
</evidence>
<gene>
    <name evidence="2" type="ORF">BOTBODRAFT_35527</name>
</gene>
<organism evidence="2 3">
    <name type="scientific">Botryobasidium botryosum (strain FD-172 SS1)</name>
    <dbReference type="NCBI Taxonomy" id="930990"/>
    <lineage>
        <taxon>Eukaryota</taxon>
        <taxon>Fungi</taxon>
        <taxon>Dikarya</taxon>
        <taxon>Basidiomycota</taxon>
        <taxon>Agaricomycotina</taxon>
        <taxon>Agaricomycetes</taxon>
        <taxon>Cantharellales</taxon>
        <taxon>Botryobasidiaceae</taxon>
        <taxon>Botryobasidium</taxon>
    </lineage>
</organism>
<dbReference type="HOGENOM" id="CLU_1677582_0_0_1"/>
<reference evidence="3" key="1">
    <citation type="journal article" date="2014" name="Proc. Natl. Acad. Sci. U.S.A.">
        <title>Extensive sampling of basidiomycete genomes demonstrates inadequacy of the white-rot/brown-rot paradigm for wood decay fungi.</title>
        <authorList>
            <person name="Riley R."/>
            <person name="Salamov A.A."/>
            <person name="Brown D.W."/>
            <person name="Nagy L.G."/>
            <person name="Floudas D."/>
            <person name="Held B.W."/>
            <person name="Levasseur A."/>
            <person name="Lombard V."/>
            <person name="Morin E."/>
            <person name="Otillar R."/>
            <person name="Lindquist E.A."/>
            <person name="Sun H."/>
            <person name="LaButti K.M."/>
            <person name="Schmutz J."/>
            <person name="Jabbour D."/>
            <person name="Luo H."/>
            <person name="Baker S.E."/>
            <person name="Pisabarro A.G."/>
            <person name="Walton J.D."/>
            <person name="Blanchette R.A."/>
            <person name="Henrissat B."/>
            <person name="Martin F."/>
            <person name="Cullen D."/>
            <person name="Hibbett D.S."/>
            <person name="Grigoriev I.V."/>
        </authorList>
    </citation>
    <scope>NUCLEOTIDE SEQUENCE [LARGE SCALE GENOMIC DNA]</scope>
    <source>
        <strain evidence="3">FD-172 SS1</strain>
    </source>
</reference>
<keyword evidence="3" id="KW-1185">Reference proteome</keyword>
<dbReference type="InterPro" id="IPR009057">
    <property type="entry name" value="Homeodomain-like_sf"/>
</dbReference>
<evidence type="ECO:0000313" key="2">
    <source>
        <dbReference type="EMBL" id="KDQ11227.1"/>
    </source>
</evidence>
<proteinExistence type="predicted"/>
<name>A0A067MH39_BOTB1</name>
<protein>
    <recommendedName>
        <fullName evidence="4">Transposase IS30-like HTH domain-containing protein</fullName>
    </recommendedName>
</protein>